<name>A0A834Z9T3_TETSI</name>
<feature type="compositionally biased region" description="Basic and acidic residues" evidence="1">
    <location>
        <begin position="82"/>
        <end position="96"/>
    </location>
</feature>
<proteinExistence type="predicted"/>
<dbReference type="EMBL" id="JABCRI010000007">
    <property type="protein sequence ID" value="KAF8403529.1"/>
    <property type="molecule type" value="Genomic_DNA"/>
</dbReference>
<evidence type="ECO:0000313" key="2">
    <source>
        <dbReference type="EMBL" id="KAF8403529.1"/>
    </source>
</evidence>
<evidence type="ECO:0000256" key="1">
    <source>
        <dbReference type="SAM" id="MobiDB-lite"/>
    </source>
</evidence>
<evidence type="ECO:0000313" key="3">
    <source>
        <dbReference type="Proteomes" id="UP000655225"/>
    </source>
</evidence>
<gene>
    <name evidence="2" type="ORF">HHK36_011633</name>
</gene>
<feature type="region of interest" description="Disordered" evidence="1">
    <location>
        <begin position="77"/>
        <end position="96"/>
    </location>
</feature>
<organism evidence="2 3">
    <name type="scientific">Tetracentron sinense</name>
    <name type="common">Spur-leaf</name>
    <dbReference type="NCBI Taxonomy" id="13715"/>
    <lineage>
        <taxon>Eukaryota</taxon>
        <taxon>Viridiplantae</taxon>
        <taxon>Streptophyta</taxon>
        <taxon>Embryophyta</taxon>
        <taxon>Tracheophyta</taxon>
        <taxon>Spermatophyta</taxon>
        <taxon>Magnoliopsida</taxon>
        <taxon>Trochodendrales</taxon>
        <taxon>Trochodendraceae</taxon>
        <taxon>Tetracentron</taxon>
    </lineage>
</organism>
<sequence>MNTIKSPPWLADVKQWLIDTSPFLDVDDTMPQIHHPNSLREVLFKSVMMCRLLYSAGLLISLASVLSSHSADAHVISSQDTLDDKETRNRDHESHETDAVFPIGKELDGWREPCRRVKKIRNYLRKKASEEAETRARWILMALVSKGSIS</sequence>
<comment type="caution">
    <text evidence="2">The sequence shown here is derived from an EMBL/GenBank/DDBJ whole genome shotgun (WGS) entry which is preliminary data.</text>
</comment>
<protein>
    <submittedName>
        <fullName evidence="2">Uncharacterized protein</fullName>
    </submittedName>
</protein>
<dbReference type="Proteomes" id="UP000655225">
    <property type="component" value="Unassembled WGS sequence"/>
</dbReference>
<reference evidence="2 3" key="1">
    <citation type="submission" date="2020-04" db="EMBL/GenBank/DDBJ databases">
        <title>Plant Genome Project.</title>
        <authorList>
            <person name="Zhang R.-G."/>
        </authorList>
    </citation>
    <scope>NUCLEOTIDE SEQUENCE [LARGE SCALE GENOMIC DNA]</scope>
    <source>
        <strain evidence="2">YNK0</strain>
        <tissue evidence="2">Leaf</tissue>
    </source>
</reference>
<keyword evidence="3" id="KW-1185">Reference proteome</keyword>
<accession>A0A834Z9T3</accession>
<dbReference type="AlphaFoldDB" id="A0A834Z9T3"/>